<proteinExistence type="predicted"/>
<keyword evidence="2" id="KW-1185">Reference proteome</keyword>
<evidence type="ECO:0000313" key="1">
    <source>
        <dbReference type="EMBL" id="GHC08128.1"/>
    </source>
</evidence>
<sequence length="439" mass="47640">MANSLFAADYHVLPKSAGLADGSSWENAAAGSREVVGGFIENMQPGDAILFGSGVYDSFAMRIGQSGSEGNRLSFRGVDTGDGLPLMKSSFVKENPSKGSTFITIDSGASHLEFDGFRVNNYKGVVYSRGLNVDLAFSNFTVHDCRIGIFLEGGGLNEGAENNSHDIEITDSKFIGFTKSAVRLQNGNYNVKVENVFADAGGKEYSNDPFHMAFFVPGEYRKKGNSPADDHHITFINCEARNSYQDKGSKYWNGDGFVTESGTHHITYLNCRAYDHTDGGWDLKSSDTVLENCVAIGSKRNVRIWGDAKLINCFIGYSKHRGGSGGASGLYLTGRASVVVENSTILNNDGHQICLEKTKKQSAGEAKVIVKNSIVGVTTPSDRSLARVDKGSELEKIDSLFFQTTELNPGFVDPVADWDGQGTNFNNLKFGKSKGYYQK</sequence>
<dbReference type="Proteomes" id="UP000642829">
    <property type="component" value="Unassembled WGS sequence"/>
</dbReference>
<evidence type="ECO:0008006" key="3">
    <source>
        <dbReference type="Google" id="ProtNLM"/>
    </source>
</evidence>
<gene>
    <name evidence="1" type="ORF">GCM10007047_26690</name>
</gene>
<accession>A0A8J3GDP8</accession>
<dbReference type="InterPro" id="IPR011050">
    <property type="entry name" value="Pectin_lyase_fold/virulence"/>
</dbReference>
<dbReference type="InterPro" id="IPR012334">
    <property type="entry name" value="Pectin_lyas_fold"/>
</dbReference>
<comment type="caution">
    <text evidence="1">The sequence shown here is derived from an EMBL/GenBank/DDBJ whole genome shotgun (WGS) entry which is preliminary data.</text>
</comment>
<organism evidence="1 2">
    <name type="scientific">Cerasicoccus arenae</name>
    <dbReference type="NCBI Taxonomy" id="424488"/>
    <lineage>
        <taxon>Bacteria</taxon>
        <taxon>Pseudomonadati</taxon>
        <taxon>Verrucomicrobiota</taxon>
        <taxon>Opitutia</taxon>
        <taxon>Puniceicoccales</taxon>
        <taxon>Cerasicoccaceae</taxon>
        <taxon>Cerasicoccus</taxon>
    </lineage>
</organism>
<name>A0A8J3GDP8_9BACT</name>
<evidence type="ECO:0000313" key="2">
    <source>
        <dbReference type="Proteomes" id="UP000642829"/>
    </source>
</evidence>
<protein>
    <recommendedName>
        <fullName evidence="3">Right handed beta helix domain-containing protein</fullName>
    </recommendedName>
</protein>
<dbReference type="Gene3D" id="2.160.20.10">
    <property type="entry name" value="Single-stranded right-handed beta-helix, Pectin lyase-like"/>
    <property type="match status" value="1"/>
</dbReference>
<dbReference type="AlphaFoldDB" id="A0A8J3GDP8"/>
<reference evidence="1" key="2">
    <citation type="submission" date="2020-09" db="EMBL/GenBank/DDBJ databases">
        <authorList>
            <person name="Sun Q."/>
            <person name="Kim S."/>
        </authorList>
    </citation>
    <scope>NUCLEOTIDE SEQUENCE</scope>
    <source>
        <strain evidence="1">KCTC 12870</strain>
    </source>
</reference>
<dbReference type="InterPro" id="IPR006626">
    <property type="entry name" value="PbH1"/>
</dbReference>
<dbReference type="SUPFAM" id="SSF51126">
    <property type="entry name" value="Pectin lyase-like"/>
    <property type="match status" value="1"/>
</dbReference>
<reference evidence="1" key="1">
    <citation type="journal article" date="2014" name="Int. J. Syst. Evol. Microbiol.">
        <title>Complete genome sequence of Corynebacterium casei LMG S-19264T (=DSM 44701T), isolated from a smear-ripened cheese.</title>
        <authorList>
            <consortium name="US DOE Joint Genome Institute (JGI-PGF)"/>
            <person name="Walter F."/>
            <person name="Albersmeier A."/>
            <person name="Kalinowski J."/>
            <person name="Ruckert C."/>
        </authorList>
    </citation>
    <scope>NUCLEOTIDE SEQUENCE</scope>
    <source>
        <strain evidence="1">KCTC 12870</strain>
    </source>
</reference>
<dbReference type="SMART" id="SM00710">
    <property type="entry name" value="PbH1"/>
    <property type="match status" value="5"/>
</dbReference>
<dbReference type="EMBL" id="BMXG01000019">
    <property type="protein sequence ID" value="GHC08128.1"/>
    <property type="molecule type" value="Genomic_DNA"/>
</dbReference>